<dbReference type="CDD" id="cd06222">
    <property type="entry name" value="RNase_H_like"/>
    <property type="match status" value="1"/>
</dbReference>
<feature type="domain" description="RNase H type-1" evidence="1">
    <location>
        <begin position="463"/>
        <end position="594"/>
    </location>
</feature>
<dbReference type="GO" id="GO:0003676">
    <property type="term" value="F:nucleic acid binding"/>
    <property type="evidence" value="ECO:0007669"/>
    <property type="project" value="InterPro"/>
</dbReference>
<keyword evidence="3" id="KW-1185">Reference proteome</keyword>
<dbReference type="Pfam" id="PF13456">
    <property type="entry name" value="RVT_3"/>
    <property type="match status" value="1"/>
</dbReference>
<dbReference type="SUPFAM" id="SSF53098">
    <property type="entry name" value="Ribonuclease H-like"/>
    <property type="match status" value="1"/>
</dbReference>
<dbReference type="InterPro" id="IPR053151">
    <property type="entry name" value="RNase_H-like"/>
</dbReference>
<keyword evidence="2" id="KW-0548">Nucleotidyltransferase</keyword>
<dbReference type="InterPro" id="IPR036397">
    <property type="entry name" value="RNaseH_sf"/>
</dbReference>
<dbReference type="OrthoDB" id="1432077at2759"/>
<proteinExistence type="predicted"/>
<dbReference type="InterPro" id="IPR044730">
    <property type="entry name" value="RNase_H-like_dom_plant"/>
</dbReference>
<evidence type="ECO:0000313" key="2">
    <source>
        <dbReference type="EMBL" id="KAF7805417.1"/>
    </source>
</evidence>
<dbReference type="Proteomes" id="UP000634136">
    <property type="component" value="Unassembled WGS sequence"/>
</dbReference>
<dbReference type="PANTHER" id="PTHR47723">
    <property type="entry name" value="OS05G0353850 PROTEIN"/>
    <property type="match status" value="1"/>
</dbReference>
<accession>A0A834W150</accession>
<dbReference type="Gene3D" id="3.30.420.10">
    <property type="entry name" value="Ribonuclease H-like superfamily/Ribonuclease H"/>
    <property type="match status" value="1"/>
</dbReference>
<dbReference type="EMBL" id="JAAIUW010000012">
    <property type="protein sequence ID" value="KAF7805417.1"/>
    <property type="molecule type" value="Genomic_DNA"/>
</dbReference>
<keyword evidence="2" id="KW-0808">Transferase</keyword>
<dbReference type="GO" id="GO:0003964">
    <property type="term" value="F:RNA-directed DNA polymerase activity"/>
    <property type="evidence" value="ECO:0007669"/>
    <property type="project" value="UniProtKB-KW"/>
</dbReference>
<name>A0A834W150_9FABA</name>
<protein>
    <submittedName>
        <fullName evidence="2">Reverse transcriptase</fullName>
    </submittedName>
</protein>
<keyword evidence="2" id="KW-0695">RNA-directed DNA polymerase</keyword>
<evidence type="ECO:0000259" key="1">
    <source>
        <dbReference type="PROSITE" id="PS50879"/>
    </source>
</evidence>
<dbReference type="InterPro" id="IPR012337">
    <property type="entry name" value="RNaseH-like_sf"/>
</dbReference>
<comment type="caution">
    <text evidence="2">The sequence shown here is derived from an EMBL/GenBank/DDBJ whole genome shotgun (WGS) entry which is preliminary data.</text>
</comment>
<evidence type="ECO:0000313" key="3">
    <source>
        <dbReference type="Proteomes" id="UP000634136"/>
    </source>
</evidence>
<dbReference type="PROSITE" id="PS50879">
    <property type="entry name" value="RNASE_H_1"/>
    <property type="match status" value="1"/>
</dbReference>
<dbReference type="InterPro" id="IPR002156">
    <property type="entry name" value="RNaseH_domain"/>
</dbReference>
<gene>
    <name evidence="2" type="ORF">G2W53_037578</name>
</gene>
<sequence>MGYAGGLWILWDAREVKLTIQGSTFQEIHALLESQPVEVFPRLDLIPTIDSSSHLRLEGAPSPEEIKTALWDLKPFKAAGIDGFQPGFFQNCWGFLKERKIKISHLLFADDVLLFARTDVNSVNAVKDMLDRFVQSSGLSINNSKSSIWFAPCTSDQEKMGVIHKLNFKVDQKPGIYLGHPLGIGNRVSDYKPIVDKLTAKMEIWNSKMLSKAVDDKRKGSVVGKGIQWGSKLLNAGMCSIIYSGRNTSVWRDKWLGCSSLRSLVYGPLNFQEELLSVNSFAAYGGGWEWDKLSFQVPEFIKQQIEGIPCFKSSSRDDIKAWSYCVSGKFNLKSAYWLALCQNMGTEFSRANIIYKGIQVPNVCPICNQDNETQLHILRDCPYARRMWGNLKFISANALASCSDWIFSNASDNSDFCEQDLHSLPASSGRKVFVKSVEFSHLAKDFLPKVDINRCWVKWVPPPDGWLKLNTDGSCLGNPGSMAAAGIIRDPNGNWVSGFSKQLGFGNSLKVELWAIALGIKLAKDLACERLVVESDSLYAVNLITDNNICVSHALGPLTQFCRSTLRDFSDVQIRHTFREGNSCADSLAKHANLSNSPWMVYGSLPDFLRSCFFADYVGTQYVREVSNR</sequence>
<dbReference type="PANTHER" id="PTHR47723:SF19">
    <property type="entry name" value="POLYNUCLEOTIDYL TRANSFERASE, RIBONUCLEASE H-LIKE SUPERFAMILY PROTEIN"/>
    <property type="match status" value="1"/>
</dbReference>
<dbReference type="Pfam" id="PF13966">
    <property type="entry name" value="zf-RVT"/>
    <property type="match status" value="1"/>
</dbReference>
<dbReference type="AlphaFoldDB" id="A0A834W150"/>
<organism evidence="2 3">
    <name type="scientific">Senna tora</name>
    <dbReference type="NCBI Taxonomy" id="362788"/>
    <lineage>
        <taxon>Eukaryota</taxon>
        <taxon>Viridiplantae</taxon>
        <taxon>Streptophyta</taxon>
        <taxon>Embryophyta</taxon>
        <taxon>Tracheophyta</taxon>
        <taxon>Spermatophyta</taxon>
        <taxon>Magnoliopsida</taxon>
        <taxon>eudicotyledons</taxon>
        <taxon>Gunneridae</taxon>
        <taxon>Pentapetalae</taxon>
        <taxon>rosids</taxon>
        <taxon>fabids</taxon>
        <taxon>Fabales</taxon>
        <taxon>Fabaceae</taxon>
        <taxon>Caesalpinioideae</taxon>
        <taxon>Cassia clade</taxon>
        <taxon>Senna</taxon>
    </lineage>
</organism>
<reference evidence="2" key="1">
    <citation type="submission" date="2020-09" db="EMBL/GenBank/DDBJ databases">
        <title>Genome-Enabled Discovery of Anthraquinone Biosynthesis in Senna tora.</title>
        <authorList>
            <person name="Kang S.-H."/>
            <person name="Pandey R.P."/>
            <person name="Lee C.-M."/>
            <person name="Sim J.-S."/>
            <person name="Jeong J.-T."/>
            <person name="Choi B.-S."/>
            <person name="Jung M."/>
            <person name="Ginzburg D."/>
            <person name="Zhao K."/>
            <person name="Won S.Y."/>
            <person name="Oh T.-J."/>
            <person name="Yu Y."/>
            <person name="Kim N.-H."/>
            <person name="Lee O.R."/>
            <person name="Lee T.-H."/>
            <person name="Bashyal P."/>
            <person name="Kim T.-S."/>
            <person name="Lee W.-H."/>
            <person name="Kawkins C."/>
            <person name="Kim C.-K."/>
            <person name="Kim J.S."/>
            <person name="Ahn B.O."/>
            <person name="Rhee S.Y."/>
            <person name="Sohng J.K."/>
        </authorList>
    </citation>
    <scope>NUCLEOTIDE SEQUENCE</scope>
    <source>
        <tissue evidence="2">Leaf</tissue>
    </source>
</reference>
<dbReference type="GO" id="GO:0004523">
    <property type="term" value="F:RNA-DNA hybrid ribonuclease activity"/>
    <property type="evidence" value="ECO:0007669"/>
    <property type="project" value="InterPro"/>
</dbReference>
<dbReference type="InterPro" id="IPR026960">
    <property type="entry name" value="RVT-Znf"/>
</dbReference>